<dbReference type="Proteomes" id="UP000828390">
    <property type="component" value="Unassembled WGS sequence"/>
</dbReference>
<dbReference type="SUPFAM" id="SSF101576">
    <property type="entry name" value="Supernatant protein factor (SPF), C-terminal domain"/>
    <property type="match status" value="1"/>
</dbReference>
<dbReference type="InterPro" id="IPR036865">
    <property type="entry name" value="CRAL-TRIO_dom_sf"/>
</dbReference>
<feature type="non-terminal residue" evidence="3">
    <location>
        <position position="361"/>
    </location>
</feature>
<dbReference type="SUPFAM" id="SSF46938">
    <property type="entry name" value="CRAL/TRIO N-terminal domain"/>
    <property type="match status" value="1"/>
</dbReference>
<dbReference type="InterPro" id="IPR001251">
    <property type="entry name" value="CRAL-TRIO_dom"/>
</dbReference>
<dbReference type="Pfam" id="PF00650">
    <property type="entry name" value="CRAL_TRIO"/>
    <property type="match status" value="1"/>
</dbReference>
<evidence type="ECO:0000313" key="3">
    <source>
        <dbReference type="EMBL" id="KAH3877264.1"/>
    </source>
</evidence>
<dbReference type="SUPFAM" id="SSF52087">
    <property type="entry name" value="CRAL/TRIO domain"/>
    <property type="match status" value="1"/>
</dbReference>
<evidence type="ECO:0000259" key="1">
    <source>
        <dbReference type="PROSITE" id="PS50191"/>
    </source>
</evidence>
<dbReference type="GO" id="GO:0005737">
    <property type="term" value="C:cytoplasm"/>
    <property type="evidence" value="ECO:0007669"/>
    <property type="project" value="TreeGrafter"/>
</dbReference>
<organism evidence="3 4">
    <name type="scientific">Dreissena polymorpha</name>
    <name type="common">Zebra mussel</name>
    <name type="synonym">Mytilus polymorpha</name>
    <dbReference type="NCBI Taxonomy" id="45954"/>
    <lineage>
        <taxon>Eukaryota</taxon>
        <taxon>Metazoa</taxon>
        <taxon>Spiralia</taxon>
        <taxon>Lophotrochozoa</taxon>
        <taxon>Mollusca</taxon>
        <taxon>Bivalvia</taxon>
        <taxon>Autobranchia</taxon>
        <taxon>Heteroconchia</taxon>
        <taxon>Euheterodonta</taxon>
        <taxon>Imparidentia</taxon>
        <taxon>Neoheterodontei</taxon>
        <taxon>Myida</taxon>
        <taxon>Dreissenoidea</taxon>
        <taxon>Dreissenidae</taxon>
        <taxon>Dreissena</taxon>
    </lineage>
</organism>
<dbReference type="CDD" id="cd00170">
    <property type="entry name" value="SEC14"/>
    <property type="match status" value="1"/>
</dbReference>
<keyword evidence="4" id="KW-1185">Reference proteome</keyword>
<protein>
    <recommendedName>
        <fullName evidence="5">SEC14-like protein 2</fullName>
    </recommendedName>
</protein>
<reference evidence="3" key="2">
    <citation type="submission" date="2020-11" db="EMBL/GenBank/DDBJ databases">
        <authorList>
            <person name="McCartney M.A."/>
            <person name="Auch B."/>
            <person name="Kono T."/>
            <person name="Mallez S."/>
            <person name="Becker A."/>
            <person name="Gohl D.M."/>
            <person name="Silverstein K.A.T."/>
            <person name="Koren S."/>
            <person name="Bechman K.B."/>
            <person name="Herman A."/>
            <person name="Abrahante J.E."/>
            <person name="Garbe J."/>
        </authorList>
    </citation>
    <scope>NUCLEOTIDE SEQUENCE</scope>
    <source>
        <strain evidence="3">Duluth1</strain>
        <tissue evidence="3">Whole animal</tissue>
    </source>
</reference>
<evidence type="ECO:0000313" key="4">
    <source>
        <dbReference type="Proteomes" id="UP000828390"/>
    </source>
</evidence>
<evidence type="ECO:0000259" key="2">
    <source>
        <dbReference type="PROSITE" id="PS50866"/>
    </source>
</evidence>
<dbReference type="Pfam" id="PF25883">
    <property type="entry name" value="F28H7_8_C"/>
    <property type="match status" value="1"/>
</dbReference>
<dbReference type="InterPro" id="IPR036273">
    <property type="entry name" value="CRAL/TRIO_N_dom_sf"/>
</dbReference>
<dbReference type="InterPro" id="IPR036598">
    <property type="entry name" value="GOLD_dom_sf"/>
</dbReference>
<dbReference type="SMART" id="SM00516">
    <property type="entry name" value="SEC14"/>
    <property type="match status" value="1"/>
</dbReference>
<dbReference type="PROSITE" id="PS50866">
    <property type="entry name" value="GOLD"/>
    <property type="match status" value="1"/>
</dbReference>
<dbReference type="InterPro" id="IPR009038">
    <property type="entry name" value="GOLD_dom"/>
</dbReference>
<proteinExistence type="predicted"/>
<dbReference type="InterPro" id="IPR051064">
    <property type="entry name" value="SEC14/CRAL-TRIO_domain"/>
</dbReference>
<gene>
    <name evidence="3" type="ORF">DPMN_001127</name>
</gene>
<dbReference type="Gene3D" id="2.60.120.680">
    <property type="entry name" value="GOLD domain"/>
    <property type="match status" value="1"/>
</dbReference>
<dbReference type="Gene3D" id="3.40.525.10">
    <property type="entry name" value="CRAL-TRIO lipid binding domain"/>
    <property type="match status" value="1"/>
</dbReference>
<comment type="caution">
    <text evidence="3">The sequence shown here is derived from an EMBL/GenBank/DDBJ whole genome shotgun (WGS) entry which is preliminary data.</text>
</comment>
<dbReference type="EMBL" id="JAIWYP010000001">
    <property type="protein sequence ID" value="KAH3877264.1"/>
    <property type="molecule type" value="Genomic_DNA"/>
</dbReference>
<dbReference type="InterPro" id="IPR058960">
    <property type="entry name" value="Ctg-1-like_C"/>
</dbReference>
<accession>A0A9D4MJP3</accession>
<feature type="domain" description="CRAL-TRIO" evidence="1">
    <location>
        <begin position="33"/>
        <end position="206"/>
    </location>
</feature>
<dbReference type="PANTHER" id="PTHR23324:SF83">
    <property type="entry name" value="SEC14-LIKE PROTEIN 2"/>
    <property type="match status" value="1"/>
</dbReference>
<dbReference type="AlphaFoldDB" id="A0A9D4MJP3"/>
<evidence type="ECO:0008006" key="5">
    <source>
        <dbReference type="Google" id="ProtNLM"/>
    </source>
</evidence>
<dbReference type="PROSITE" id="PS50191">
    <property type="entry name" value="CRAL_TRIO"/>
    <property type="match status" value="1"/>
</dbReference>
<dbReference type="PANTHER" id="PTHR23324">
    <property type="entry name" value="SEC14 RELATED PROTEIN"/>
    <property type="match status" value="1"/>
</dbReference>
<feature type="domain" description="GOLD" evidence="2">
    <location>
        <begin position="223"/>
        <end position="338"/>
    </location>
</feature>
<reference evidence="3" key="1">
    <citation type="journal article" date="2019" name="bioRxiv">
        <title>The Genome of the Zebra Mussel, Dreissena polymorpha: A Resource for Invasive Species Research.</title>
        <authorList>
            <person name="McCartney M.A."/>
            <person name="Auch B."/>
            <person name="Kono T."/>
            <person name="Mallez S."/>
            <person name="Zhang Y."/>
            <person name="Obille A."/>
            <person name="Becker A."/>
            <person name="Abrahante J.E."/>
            <person name="Garbe J."/>
            <person name="Badalamenti J.P."/>
            <person name="Herman A."/>
            <person name="Mangelson H."/>
            <person name="Liachko I."/>
            <person name="Sullivan S."/>
            <person name="Sone E.D."/>
            <person name="Koren S."/>
            <person name="Silverstein K.A.T."/>
            <person name="Beckman K.B."/>
            <person name="Gohl D.M."/>
        </authorList>
    </citation>
    <scope>NUCLEOTIDE SEQUENCE</scope>
    <source>
        <strain evidence="3">Duluth1</strain>
        <tissue evidence="3">Whole animal</tissue>
    </source>
</reference>
<name>A0A9D4MJP3_DREPO</name>
<sequence length="361" mass="41036">RNFDVKKAEKMLRSAIEWRKANGADTILDNYEGIEVIEKYRTGGVLGHDKTGCPIYIDPYGLVDMKGLLSSVKKQDLMRKFIHVMETIAKTCEEESAKTGKMLDQITVIYDLRNIGVKHMWKPGVDMYLAIVDAAESKYPEVLKRVFVINSPKFFPLIWSVVRPFLHENTAKKVLVLSGNYKEELLKEIDADQLPACYGGTLTDPDGNPRCVTHINQGGQVPKEYYNQSVPHGKMTTVSIGRGSSLQLEFEVHRPNSVLRYEFQTEDHDIGFGVFRKVTKERLRAEDMTTVLPTERSNCYLVPEDGVIECEEPGIYVVRFDNTYSWARSKKLHYLIEVLEVPSSKTGSQSPEEDFAQAQDN</sequence>